<organism evidence="3 4">
    <name type="scientific">Entamoeba invadens IP1</name>
    <dbReference type="NCBI Taxonomy" id="370355"/>
    <lineage>
        <taxon>Eukaryota</taxon>
        <taxon>Amoebozoa</taxon>
        <taxon>Evosea</taxon>
        <taxon>Archamoebae</taxon>
        <taxon>Mastigamoebida</taxon>
        <taxon>Entamoebidae</taxon>
        <taxon>Entamoeba</taxon>
    </lineage>
</organism>
<dbReference type="KEGG" id="eiv:EIN_367530"/>
<dbReference type="GeneID" id="14883094"/>
<dbReference type="InterPro" id="IPR006212">
    <property type="entry name" value="Furin_repeat"/>
</dbReference>
<dbReference type="RefSeq" id="XP_004183464.1">
    <property type="nucleotide sequence ID" value="XM_004183416.1"/>
</dbReference>
<dbReference type="Proteomes" id="UP000014680">
    <property type="component" value="Unassembled WGS sequence"/>
</dbReference>
<evidence type="ECO:0000313" key="3">
    <source>
        <dbReference type="EMBL" id="ELP84118.1"/>
    </source>
</evidence>
<feature type="signal peptide" evidence="2">
    <location>
        <begin position="1"/>
        <end position="18"/>
    </location>
</feature>
<keyword evidence="2" id="KW-0732">Signal</keyword>
<dbReference type="InterPro" id="IPR053215">
    <property type="entry name" value="TKL_Ser/Thr_kinase"/>
</dbReference>
<dbReference type="OrthoDB" id="300641at2759"/>
<dbReference type="SMART" id="SM00261">
    <property type="entry name" value="FU"/>
    <property type="match status" value="4"/>
</dbReference>
<dbReference type="PANTHER" id="PTHR45756">
    <property type="entry name" value="PALMITOYLTRANSFERASE"/>
    <property type="match status" value="1"/>
</dbReference>
<dbReference type="Gene3D" id="2.10.220.10">
    <property type="entry name" value="Hormone Receptor, Insulin-like Growth Factor Receptor 1, Chain A, domain 2"/>
    <property type="match status" value="1"/>
</dbReference>
<gene>
    <name evidence="3" type="ORF">EIN_367530</name>
</gene>
<evidence type="ECO:0000256" key="1">
    <source>
        <dbReference type="SAM" id="Phobius"/>
    </source>
</evidence>
<dbReference type="VEuPathDB" id="AmoebaDB:EIN_367530"/>
<proteinExistence type="predicted"/>
<accession>L7FJN1</accession>
<dbReference type="InterPro" id="IPR009030">
    <property type="entry name" value="Growth_fac_rcpt_cys_sf"/>
</dbReference>
<keyword evidence="1" id="KW-0472">Membrane</keyword>
<reference evidence="3 4" key="1">
    <citation type="submission" date="2012-10" db="EMBL/GenBank/DDBJ databases">
        <authorList>
            <person name="Zafar N."/>
            <person name="Inman J."/>
            <person name="Hall N."/>
            <person name="Lorenzi H."/>
            <person name="Caler E."/>
        </authorList>
    </citation>
    <scope>NUCLEOTIDE SEQUENCE [LARGE SCALE GENOMIC DNA]</scope>
    <source>
        <strain evidence="3 4">IP1</strain>
    </source>
</reference>
<keyword evidence="4" id="KW-1185">Reference proteome</keyword>
<dbReference type="PANTHER" id="PTHR45756:SF1">
    <property type="entry name" value="PROTEIN KINASE DOMAIN CONTAINING PROTEIN"/>
    <property type="match status" value="1"/>
</dbReference>
<evidence type="ECO:0000313" key="4">
    <source>
        <dbReference type="Proteomes" id="UP000014680"/>
    </source>
</evidence>
<sequence length="1115" mass="126537">MKFMLFVMLMFTTNGYHCDCTTTHINNLYDFNPSTCSVNTSSICFSTLFRFNFNDYIFFKLIILDNTMFYSTTDQIFWINTKSLTITENTSLFLMADLNVNNNIIIETKASMNMIRNSTNFGSVSIAGNLILSKPELNNPQIVLWNTSHLHLSYNHATKPNFEIANPTGNTNCFDVISLNAMSNLDTLSIGDHIMPDMFNYSFNFTDGKGYLISNKKLIRFCPNTIPFNNEVICTLKNVDYNPVAPDTMEGSFDYPHCPCNKDDNVLCKLRFVNGIIQFNMLKFLLNNTELVVNKDMKLLNLKFAKQVTIYDNVVLTVNSLFLNLVFSFTFGKITTNQNKDEYKDTVFNYSPLLNTLYCLGDLNYNFSIYQNITNINININSTGNIKNLYLYENTNVLILKNTILNSINQVEFSEDGKSFVFMENASNNKVINNCHLMEVLKTGLKCVMCNTASWLDNDICNSLVYNCERYNKNNVCVLCKTGFVLNEKFECVYSTNCLYGTTSICSKCRNQYIRDDNECIYNDKCRYTDGSNCIECITGNLHNKCESCTPNCYLCSNKKCLKCNDDFFLDNESVCVKENNGFSTGISTIWCNDEFYIDNGVCNKCSSKFANSIKCDNTNAISCEVNYSISNERKCTLSVCQNETFKEQNGMCTSYENNCIFVVNSQCSECENNYTIGYKKTCVNITTNTLNNCVIYSKYGCISCKIGYYLSNAECHQCSEKCTSCIESDTKCLLCVFGYYQGDNYTCLPSTELIEKCDKISIITGGCYQCKEGYYRVGMDCIKCLSNCSICNTIDTCLSCNLTNYKTQSGNCLPQNSIIGCAVEITQNGCSKCLDGYYTVNNNECEKCNNNCTTCTQHDKCNSCVKNRILFENGICLDISYVLQCIEVLNSKCSKCTFWHSPNKSGTTCNKKAVWWVILFCVIFTICVLIILMISMVCLIKTIERKVLKFQHNQNTIFKINHSNINFIAIGDDIVVNKTGIVFGGSENPIKVGIESRELICVGNLSKRHLKIQFSMTDKTEKYTIRTEPQVVSLSKRTAVEFEIFVKPNCSCKINDRLTLFSKNLQDSSTKNNQISLTIITEMSTRLDPDELYEDKKLGEGSFGIVYKGSFRKI</sequence>
<dbReference type="OMA" id="YCEICTD"/>
<keyword evidence="1" id="KW-1133">Transmembrane helix</keyword>
<evidence type="ECO:0000256" key="2">
    <source>
        <dbReference type="SAM" id="SignalP"/>
    </source>
</evidence>
<feature type="transmembrane region" description="Helical" evidence="1">
    <location>
        <begin position="914"/>
        <end position="941"/>
    </location>
</feature>
<protein>
    <recommendedName>
        <fullName evidence="5">Protein serine/threonine kinase</fullName>
    </recommendedName>
</protein>
<feature type="chain" id="PRO_5003973655" description="Protein serine/threonine kinase" evidence="2">
    <location>
        <begin position="19"/>
        <end position="1115"/>
    </location>
</feature>
<dbReference type="SUPFAM" id="SSF57184">
    <property type="entry name" value="Growth factor receptor domain"/>
    <property type="match status" value="3"/>
</dbReference>
<evidence type="ECO:0008006" key="5">
    <source>
        <dbReference type="Google" id="ProtNLM"/>
    </source>
</evidence>
<keyword evidence="1" id="KW-0812">Transmembrane</keyword>
<name>L7FJN1_ENTIV</name>
<dbReference type="EMBL" id="KB207163">
    <property type="protein sequence ID" value="ELP84118.1"/>
    <property type="molecule type" value="Genomic_DNA"/>
</dbReference>
<dbReference type="AlphaFoldDB" id="L7FJN1"/>